<dbReference type="Pfam" id="PF08962">
    <property type="entry name" value="Rv2632c-like"/>
    <property type="match status" value="1"/>
</dbReference>
<reference evidence="2 3" key="1">
    <citation type="submission" date="2017-06" db="EMBL/GenBank/DDBJ databases">
        <authorList>
            <person name="Kim H.J."/>
            <person name="Triplett B.A."/>
        </authorList>
    </citation>
    <scope>NUCLEOTIDE SEQUENCE [LARGE SCALE GENOMIC DNA]</scope>
    <source>
        <strain evidence="2 3">CGMCC 4.1858</strain>
    </source>
</reference>
<dbReference type="EMBL" id="FZOF01000002">
    <property type="protein sequence ID" value="SNR96528.1"/>
    <property type="molecule type" value="Genomic_DNA"/>
</dbReference>
<organism evidence="2 3">
    <name type="scientific">Actinacidiphila glaucinigra</name>
    <dbReference type="NCBI Taxonomy" id="235986"/>
    <lineage>
        <taxon>Bacteria</taxon>
        <taxon>Bacillati</taxon>
        <taxon>Actinomycetota</taxon>
        <taxon>Actinomycetes</taxon>
        <taxon>Kitasatosporales</taxon>
        <taxon>Streptomycetaceae</taxon>
        <taxon>Actinacidiphila</taxon>
    </lineage>
</organism>
<feature type="region of interest" description="Disordered" evidence="1">
    <location>
        <begin position="20"/>
        <end position="46"/>
    </location>
</feature>
<dbReference type="InterPro" id="IPR015057">
    <property type="entry name" value="Rv2632c-like"/>
</dbReference>
<dbReference type="RefSeq" id="WP_089222236.1">
    <property type="nucleotide sequence ID" value="NZ_FZOF01000002.1"/>
</dbReference>
<accession>A0A239ANF6</accession>
<evidence type="ECO:0000313" key="3">
    <source>
        <dbReference type="Proteomes" id="UP000198280"/>
    </source>
</evidence>
<protein>
    <recommendedName>
        <fullName evidence="4">DUF1876 domain-containing protein</fullName>
    </recommendedName>
</protein>
<proteinExistence type="predicted"/>
<name>A0A239ANF6_9ACTN</name>
<dbReference type="Proteomes" id="UP000198280">
    <property type="component" value="Unassembled WGS sequence"/>
</dbReference>
<dbReference type="AlphaFoldDB" id="A0A239ANF6"/>
<dbReference type="InterPro" id="IPR038070">
    <property type="entry name" value="Rv2632c-like_sf"/>
</dbReference>
<sequence>MEKTWTIKLSLEEDGSRTACTASLSGDGAPGVVGHGYSRRNPSDEPDMRIGEDVAASRACSNLAHELLEQAAGMIETHTNAPTHLTG</sequence>
<dbReference type="Gene3D" id="3.30.160.240">
    <property type="entry name" value="Rv1738"/>
    <property type="match status" value="1"/>
</dbReference>
<dbReference type="SUPFAM" id="SSF143212">
    <property type="entry name" value="Rv2632c-like"/>
    <property type="match status" value="1"/>
</dbReference>
<gene>
    <name evidence="2" type="ORF">SAMN05216252_10231</name>
</gene>
<keyword evidence="3" id="KW-1185">Reference proteome</keyword>
<evidence type="ECO:0008006" key="4">
    <source>
        <dbReference type="Google" id="ProtNLM"/>
    </source>
</evidence>
<evidence type="ECO:0000256" key="1">
    <source>
        <dbReference type="SAM" id="MobiDB-lite"/>
    </source>
</evidence>
<evidence type="ECO:0000313" key="2">
    <source>
        <dbReference type="EMBL" id="SNR96528.1"/>
    </source>
</evidence>
<dbReference type="OrthoDB" id="4828144at2"/>